<sequence length="120" mass="12137">MTRRDSVRWARTSGRRDVEVRGLRPAVDDAAVPPLDGAGSASALGGVAEAVVAEAGVWSAPGWLTPAAGASEGVSAAALPGELAIAAPIPKATANPPIRPMNAALLDNLHLFCDDGHKPV</sequence>
<dbReference type="EMBL" id="JAANOW010000002">
    <property type="protein sequence ID" value="NIH96673.1"/>
    <property type="molecule type" value="Genomic_DNA"/>
</dbReference>
<protein>
    <submittedName>
        <fullName evidence="1">Uncharacterized protein</fullName>
    </submittedName>
</protein>
<dbReference type="RefSeq" id="WP_263988229.1">
    <property type="nucleotide sequence ID" value="NZ_JAANOW010000002.1"/>
</dbReference>
<proteinExistence type="predicted"/>
<reference evidence="1 2" key="1">
    <citation type="submission" date="2020-03" db="EMBL/GenBank/DDBJ databases">
        <title>Sequencing the genomes of 1000 actinobacteria strains.</title>
        <authorList>
            <person name="Klenk H.-P."/>
        </authorList>
    </citation>
    <scope>NUCLEOTIDE SEQUENCE [LARGE SCALE GENOMIC DNA]</scope>
    <source>
        <strain evidence="1 2">DSM 44556</strain>
    </source>
</reference>
<dbReference type="Proteomes" id="UP000547444">
    <property type="component" value="Unassembled WGS sequence"/>
</dbReference>
<organism evidence="1 2">
    <name type="scientific">Mycolicibacterium fluoranthenivorans</name>
    <dbReference type="NCBI Taxonomy" id="258505"/>
    <lineage>
        <taxon>Bacteria</taxon>
        <taxon>Bacillati</taxon>
        <taxon>Actinomycetota</taxon>
        <taxon>Actinomycetes</taxon>
        <taxon>Mycobacteriales</taxon>
        <taxon>Mycobacteriaceae</taxon>
        <taxon>Mycolicibacterium</taxon>
    </lineage>
</organism>
<evidence type="ECO:0000313" key="2">
    <source>
        <dbReference type="Proteomes" id="UP000547444"/>
    </source>
</evidence>
<evidence type="ECO:0000313" key="1">
    <source>
        <dbReference type="EMBL" id="NIH96673.1"/>
    </source>
</evidence>
<name>A0A7X5ZE30_9MYCO</name>
<accession>A0A7X5ZE30</accession>
<comment type="caution">
    <text evidence="1">The sequence shown here is derived from an EMBL/GenBank/DDBJ whole genome shotgun (WGS) entry which is preliminary data.</text>
</comment>
<keyword evidence="2" id="KW-1185">Reference proteome</keyword>
<dbReference type="AlphaFoldDB" id="A0A7X5ZE30"/>
<gene>
    <name evidence="1" type="ORF">FHU31_003663</name>
</gene>